<proteinExistence type="predicted"/>
<feature type="transmembrane region" description="Helical" evidence="1">
    <location>
        <begin position="6"/>
        <end position="24"/>
    </location>
</feature>
<organism evidence="2">
    <name type="scientific">Cucumis melo</name>
    <name type="common">Muskmelon</name>
    <dbReference type="NCBI Taxonomy" id="3656"/>
    <lineage>
        <taxon>Eukaryota</taxon>
        <taxon>Viridiplantae</taxon>
        <taxon>Streptophyta</taxon>
        <taxon>Embryophyta</taxon>
        <taxon>Tracheophyta</taxon>
        <taxon>Spermatophyta</taxon>
        <taxon>Magnoliopsida</taxon>
        <taxon>eudicotyledons</taxon>
        <taxon>Gunneridae</taxon>
        <taxon>Pentapetalae</taxon>
        <taxon>rosids</taxon>
        <taxon>fabids</taxon>
        <taxon>Cucurbitales</taxon>
        <taxon>Cucurbitaceae</taxon>
        <taxon>Benincaseae</taxon>
        <taxon>Cucumis</taxon>
    </lineage>
</organism>
<keyword evidence="1" id="KW-0812">Transmembrane</keyword>
<dbReference type="EnsemblPlants" id="MELO3C001330.2.1">
    <property type="protein sequence ID" value="MELO3C001330.2.1"/>
    <property type="gene ID" value="MELO3C001330.2"/>
</dbReference>
<name>A0A9I9CCW5_CUCME</name>
<keyword evidence="1" id="KW-0472">Membrane</keyword>
<reference evidence="2" key="1">
    <citation type="submission" date="2023-03" db="UniProtKB">
        <authorList>
            <consortium name="EnsemblPlants"/>
        </authorList>
    </citation>
    <scope>IDENTIFICATION</scope>
</reference>
<sequence>MQKAFHWQAILFFKGFLVTHVILTSDISRSCHQKP</sequence>
<protein>
    <submittedName>
        <fullName evidence="2">Uncharacterized protein</fullName>
    </submittedName>
</protein>
<dbReference type="Gramene" id="MELO3C001330.2.1">
    <property type="protein sequence ID" value="MELO3C001330.2.1"/>
    <property type="gene ID" value="MELO3C001330.2"/>
</dbReference>
<evidence type="ECO:0000313" key="2">
    <source>
        <dbReference type="EnsemblPlants" id="MELO3C001330.2.1"/>
    </source>
</evidence>
<evidence type="ECO:0000256" key="1">
    <source>
        <dbReference type="SAM" id="Phobius"/>
    </source>
</evidence>
<dbReference type="AlphaFoldDB" id="A0A9I9CCW5"/>
<keyword evidence="1" id="KW-1133">Transmembrane helix</keyword>
<accession>A0A9I9CCW5</accession>